<evidence type="ECO:0000256" key="2">
    <source>
        <dbReference type="ARBA" id="ARBA00022729"/>
    </source>
</evidence>
<reference evidence="7" key="2">
    <citation type="submission" date="2025-09" db="UniProtKB">
        <authorList>
            <consortium name="Ensembl"/>
        </authorList>
    </citation>
    <scope>IDENTIFICATION</scope>
</reference>
<keyword evidence="4 5" id="KW-1015">Disulfide bond</keyword>
<dbReference type="InterPro" id="IPR051503">
    <property type="entry name" value="ComplSys_Reg/VirEntry_Med"/>
</dbReference>
<evidence type="ECO:0000256" key="3">
    <source>
        <dbReference type="ARBA" id="ARBA00022737"/>
    </source>
</evidence>
<dbReference type="InterPro" id="IPR035976">
    <property type="entry name" value="Sushi/SCR/CCP_sf"/>
</dbReference>
<dbReference type="Proteomes" id="UP000694420">
    <property type="component" value="Unplaced"/>
</dbReference>
<feature type="domain" description="Sushi" evidence="6">
    <location>
        <begin position="137"/>
        <end position="195"/>
    </location>
</feature>
<evidence type="ECO:0000256" key="5">
    <source>
        <dbReference type="PROSITE-ProRule" id="PRU00302"/>
    </source>
</evidence>
<feature type="disulfide bond" evidence="5">
    <location>
        <begin position="139"/>
        <end position="182"/>
    </location>
</feature>
<dbReference type="Ensembl" id="ENSNPET00000006484.1">
    <property type="protein sequence ID" value="ENSNPEP00000006328.1"/>
    <property type="gene ID" value="ENSNPEG00000004781.1"/>
</dbReference>
<keyword evidence="8" id="KW-1185">Reference proteome</keyword>
<dbReference type="PROSITE" id="PS50923">
    <property type="entry name" value="SUSHI"/>
    <property type="match status" value="3"/>
</dbReference>
<dbReference type="FunFam" id="2.10.70.10:FF:000026">
    <property type="entry name" value="Complement inhibitory factor H"/>
    <property type="match status" value="1"/>
</dbReference>
<feature type="domain" description="Sushi" evidence="6">
    <location>
        <begin position="75"/>
        <end position="134"/>
    </location>
</feature>
<evidence type="ECO:0000313" key="8">
    <source>
        <dbReference type="Proteomes" id="UP000694420"/>
    </source>
</evidence>
<feature type="domain" description="Sushi" evidence="6">
    <location>
        <begin position="15"/>
        <end position="74"/>
    </location>
</feature>
<dbReference type="CDD" id="cd00033">
    <property type="entry name" value="CCP"/>
    <property type="match status" value="3"/>
</dbReference>
<comment type="caution">
    <text evidence="5">Lacks conserved residue(s) required for the propagation of feature annotation.</text>
</comment>
<dbReference type="Gene3D" id="2.10.70.10">
    <property type="entry name" value="Complement Module, domain 1"/>
    <property type="match status" value="5"/>
</dbReference>
<dbReference type="SUPFAM" id="SSF57535">
    <property type="entry name" value="Complement control module/SCR domain"/>
    <property type="match status" value="5"/>
</dbReference>
<name>A0A8C7EAU7_NOTPE</name>
<dbReference type="SMART" id="SM00032">
    <property type="entry name" value="CCP"/>
    <property type="match status" value="4"/>
</dbReference>
<accession>A0A8C7EAU7</accession>
<feature type="disulfide bond" evidence="5">
    <location>
        <begin position="17"/>
        <end position="60"/>
    </location>
</feature>
<evidence type="ECO:0000259" key="6">
    <source>
        <dbReference type="PROSITE" id="PS50923"/>
    </source>
</evidence>
<reference evidence="7" key="1">
    <citation type="submission" date="2025-08" db="UniProtKB">
        <authorList>
            <consortium name="Ensembl"/>
        </authorList>
    </citation>
    <scope>IDENTIFICATION</scope>
</reference>
<dbReference type="AlphaFoldDB" id="A0A8C7EAU7"/>
<keyword evidence="1 5" id="KW-0768">Sushi</keyword>
<dbReference type="Pfam" id="PF00084">
    <property type="entry name" value="Sushi"/>
    <property type="match status" value="3"/>
</dbReference>
<proteinExistence type="predicted"/>
<keyword evidence="3" id="KW-0677">Repeat</keyword>
<sequence>SVATNEDVCTASAGAACGEPPVIDFGEVASGNKAEYEENDSVQYTCNPGYTLSGSEWVTCRERVWTPAAPQCLGMICSPPRIPNGNFRPQEVSYMEGATITIYCNSGYHFKVVSGQNTAQCTKAGWVPSPECVRKSEKCGPPPVIESGDLLSFPQQEYASGATVEYKCPSLYVLKGSPTITCVGGQWTTPPVCLVACTASEEDMDRNNIELRETTKKKLYLKSGDFAEFKCKVGYKQDPASSPFRVQCVEGTLVYPHCNDMEKNNIQLKSSLSHHSTFLYGEYIYFECRRWWHAKSSRAEEFKVQCLDGVFKYPRCHSK</sequence>
<evidence type="ECO:0000256" key="4">
    <source>
        <dbReference type="ARBA" id="ARBA00023157"/>
    </source>
</evidence>
<evidence type="ECO:0000313" key="7">
    <source>
        <dbReference type="Ensembl" id="ENSNPEP00000006328.1"/>
    </source>
</evidence>
<keyword evidence="2" id="KW-0732">Signal</keyword>
<dbReference type="PANTHER" id="PTHR45785">
    <property type="entry name" value="COMPLEMENT FACTOR H-RELATED"/>
    <property type="match status" value="1"/>
</dbReference>
<dbReference type="InterPro" id="IPR000436">
    <property type="entry name" value="Sushi_SCR_CCP_dom"/>
</dbReference>
<dbReference type="FunFam" id="2.10.70.10:FF:000014">
    <property type="entry name" value="Membrane cofactor protein"/>
    <property type="match status" value="1"/>
</dbReference>
<dbReference type="FunFam" id="2.10.70.10:FF:000060">
    <property type="entry name" value="Complement inhibitory factor H"/>
    <property type="match status" value="1"/>
</dbReference>
<protein>
    <submittedName>
        <fullName evidence="7">Complement factor H-related protein 1-like</fullName>
    </submittedName>
</protein>
<organism evidence="7 8">
    <name type="scientific">Nothoprocta perdicaria</name>
    <name type="common">Chilean tinamou</name>
    <name type="synonym">Crypturus perdicarius</name>
    <dbReference type="NCBI Taxonomy" id="30464"/>
    <lineage>
        <taxon>Eukaryota</taxon>
        <taxon>Metazoa</taxon>
        <taxon>Chordata</taxon>
        <taxon>Craniata</taxon>
        <taxon>Vertebrata</taxon>
        <taxon>Euteleostomi</taxon>
        <taxon>Archelosauria</taxon>
        <taxon>Archosauria</taxon>
        <taxon>Dinosauria</taxon>
        <taxon>Saurischia</taxon>
        <taxon>Theropoda</taxon>
        <taxon>Coelurosauria</taxon>
        <taxon>Aves</taxon>
        <taxon>Palaeognathae</taxon>
        <taxon>Tinamiformes</taxon>
        <taxon>Tinamidae</taxon>
        <taxon>Nothoprocta</taxon>
    </lineage>
</organism>
<gene>
    <name evidence="7" type="primary">LOC112951260</name>
</gene>
<dbReference type="PANTHER" id="PTHR45785:SF7">
    <property type="entry name" value="COMPLEMENT FACTOR H"/>
    <property type="match status" value="1"/>
</dbReference>
<evidence type="ECO:0000256" key="1">
    <source>
        <dbReference type="ARBA" id="ARBA00022659"/>
    </source>
</evidence>